<accession>A0A173M9V4</accession>
<reference evidence="3" key="1">
    <citation type="submission" date="2017-01" db="EMBL/GenBank/DDBJ databases">
        <authorList>
            <person name="Varghese N."/>
            <person name="Submissions S."/>
        </authorList>
    </citation>
    <scope>NUCLEOTIDE SEQUENCE [LARGE SCALE GENOMIC DNA]</scope>
    <source>
        <strain evidence="3">DSM 21054</strain>
    </source>
</reference>
<dbReference type="KEGG" id="fln:FLA_0285"/>
<protein>
    <recommendedName>
        <fullName evidence="4">DUF4183 domain-containing protein</fullName>
    </recommendedName>
</protein>
<dbReference type="Proteomes" id="UP000186917">
    <property type="component" value="Unassembled WGS sequence"/>
</dbReference>
<gene>
    <name evidence="2" type="ORF">SAMN05421788_11030</name>
</gene>
<sequence>MKKLFILPLLALLVFFSSCKKEYITQVTPSKTIYQDIKITDWVYDATDKTYYTKNIDLTNDINTVEYADGAISVAVDFNGATHNYEALPQVYNGYSYTYFYYNGILKLGVGDAYNQSIPGLPFSGTITAKITLIPATYVP</sequence>
<evidence type="ECO:0008006" key="4">
    <source>
        <dbReference type="Google" id="ProtNLM"/>
    </source>
</evidence>
<evidence type="ECO:0000313" key="3">
    <source>
        <dbReference type="Proteomes" id="UP000186917"/>
    </source>
</evidence>
<proteinExistence type="predicted"/>
<feature type="chain" id="PRO_5030022633" description="DUF4183 domain-containing protein" evidence="1">
    <location>
        <begin position="21"/>
        <end position="140"/>
    </location>
</feature>
<dbReference type="AlphaFoldDB" id="A0A173M9V4"/>
<keyword evidence="3" id="KW-1185">Reference proteome</keyword>
<evidence type="ECO:0000313" key="2">
    <source>
        <dbReference type="EMBL" id="SIT30953.1"/>
    </source>
</evidence>
<dbReference type="RefSeq" id="WP_076381624.1">
    <property type="nucleotide sequence ID" value="NZ_AP017422.1"/>
</dbReference>
<dbReference type="OrthoDB" id="672896at2"/>
<dbReference type="EMBL" id="FTOR01000010">
    <property type="protein sequence ID" value="SIT30953.1"/>
    <property type="molecule type" value="Genomic_DNA"/>
</dbReference>
<name>A0A173M9V4_9BACT</name>
<organism evidence="2 3">
    <name type="scientific">Filimonas lacunae</name>
    <dbReference type="NCBI Taxonomy" id="477680"/>
    <lineage>
        <taxon>Bacteria</taxon>
        <taxon>Pseudomonadati</taxon>
        <taxon>Bacteroidota</taxon>
        <taxon>Chitinophagia</taxon>
        <taxon>Chitinophagales</taxon>
        <taxon>Chitinophagaceae</taxon>
        <taxon>Filimonas</taxon>
    </lineage>
</organism>
<dbReference type="PROSITE" id="PS51257">
    <property type="entry name" value="PROKAR_LIPOPROTEIN"/>
    <property type="match status" value="1"/>
</dbReference>
<keyword evidence="1" id="KW-0732">Signal</keyword>
<evidence type="ECO:0000256" key="1">
    <source>
        <dbReference type="SAM" id="SignalP"/>
    </source>
</evidence>
<feature type="signal peptide" evidence="1">
    <location>
        <begin position="1"/>
        <end position="20"/>
    </location>
</feature>